<organism evidence="1">
    <name type="scientific">bioreactor metagenome</name>
    <dbReference type="NCBI Taxonomy" id="1076179"/>
    <lineage>
        <taxon>unclassified sequences</taxon>
        <taxon>metagenomes</taxon>
        <taxon>ecological metagenomes</taxon>
    </lineage>
</organism>
<dbReference type="AlphaFoldDB" id="A0A645EFQ5"/>
<protein>
    <submittedName>
        <fullName evidence="1">Uncharacterized protein</fullName>
    </submittedName>
</protein>
<reference evidence="1" key="1">
    <citation type="submission" date="2019-08" db="EMBL/GenBank/DDBJ databases">
        <authorList>
            <person name="Kucharzyk K."/>
            <person name="Murdoch R.W."/>
            <person name="Higgins S."/>
            <person name="Loffler F."/>
        </authorList>
    </citation>
    <scope>NUCLEOTIDE SEQUENCE</scope>
</reference>
<sequence length="32" mass="3639">MLRGRLLSITENGEKYMSDELLDKTGTVLKVK</sequence>
<accession>A0A645EFQ5</accession>
<dbReference type="EMBL" id="VSSQ01046914">
    <property type="protein sequence ID" value="MPN00885.1"/>
    <property type="molecule type" value="Genomic_DNA"/>
</dbReference>
<evidence type="ECO:0000313" key="1">
    <source>
        <dbReference type="EMBL" id="MPN00885.1"/>
    </source>
</evidence>
<comment type="caution">
    <text evidence="1">The sequence shown here is derived from an EMBL/GenBank/DDBJ whole genome shotgun (WGS) entry which is preliminary data.</text>
</comment>
<proteinExistence type="predicted"/>
<name>A0A645EFQ5_9ZZZZ</name>
<gene>
    <name evidence="1" type="ORF">SDC9_148083</name>
</gene>